<evidence type="ECO:0000256" key="3">
    <source>
        <dbReference type="ARBA" id="ARBA00022448"/>
    </source>
</evidence>
<evidence type="ECO:0000313" key="11">
    <source>
        <dbReference type="Proteomes" id="UP000019486"/>
    </source>
</evidence>
<comment type="subcellular location">
    <subcellularLocation>
        <location evidence="8">Cell inner membrane</location>
        <topology evidence="8">Multi-pass membrane protein</topology>
    </subcellularLocation>
    <subcellularLocation>
        <location evidence="1">Cell membrane</location>
        <topology evidence="1">Multi-pass membrane protein</topology>
    </subcellularLocation>
</comment>
<comment type="similarity">
    <text evidence="2 8">Belongs to the major facilitator superfamily. Bcr/CmlA family.</text>
</comment>
<evidence type="ECO:0000259" key="9">
    <source>
        <dbReference type="PROSITE" id="PS50850"/>
    </source>
</evidence>
<dbReference type="RefSeq" id="WP_037458833.1">
    <property type="nucleotide sequence ID" value="NZ_AVFL01000026.1"/>
</dbReference>
<feature type="transmembrane region" description="Helical" evidence="8">
    <location>
        <begin position="364"/>
        <end position="383"/>
    </location>
</feature>
<feature type="transmembrane region" description="Helical" evidence="8">
    <location>
        <begin position="92"/>
        <end position="113"/>
    </location>
</feature>
<keyword evidence="5 8" id="KW-0812">Transmembrane</keyword>
<protein>
    <recommendedName>
        <fullName evidence="8">Bcr/CflA family efflux transporter</fullName>
    </recommendedName>
</protein>
<sequence>MTLLLTAITALGTLTMSMYAPSMPNIARALSTTPGMVQLTWSVYLIGFAIGQLVYGPLSDRFGRRRVLIAGLVVFIAGSVGCGLANDIESLIGARLVQALGAAVGPVLGRAMVRDIHTREQAARVLSFIGMALAVAPAVAPVLGGYLQVWFDWHAIFAVLGGFGLTLLVVVAWRLPETNAAPDHDALRPSRILANYGQLFRNPGYVGYMAIGSVALGGLFTFHAAAPFVFIGLIGLTPEQYGWTSGVTVLGYLIGGIFANRLVERLGLDRMILISTTLLFGGAVLMLAFSLNHIVTIASVIGPMALWTMGMGIALPNSMAGALSPFPHIAGAASALMGFMQMAVGTVGSVIVANTGDGSMVTPAAMLLILALAGTTLYWRLVWCRRGVVMP</sequence>
<dbReference type="AlphaFoldDB" id="W9H0Y9"/>
<evidence type="ECO:0000256" key="8">
    <source>
        <dbReference type="RuleBase" id="RU365088"/>
    </source>
</evidence>
<dbReference type="PANTHER" id="PTHR23502">
    <property type="entry name" value="MAJOR FACILITATOR SUPERFAMILY"/>
    <property type="match status" value="1"/>
</dbReference>
<keyword evidence="6 8" id="KW-1133">Transmembrane helix</keyword>
<keyword evidence="8" id="KW-0997">Cell inner membrane</keyword>
<feature type="transmembrane region" description="Helical" evidence="8">
    <location>
        <begin position="153"/>
        <end position="173"/>
    </location>
</feature>
<evidence type="ECO:0000256" key="1">
    <source>
        <dbReference type="ARBA" id="ARBA00004651"/>
    </source>
</evidence>
<keyword evidence="11" id="KW-1185">Reference proteome</keyword>
<feature type="transmembrane region" description="Helical" evidence="8">
    <location>
        <begin position="67"/>
        <end position="86"/>
    </location>
</feature>
<dbReference type="InterPro" id="IPR036259">
    <property type="entry name" value="MFS_trans_sf"/>
</dbReference>
<feature type="transmembrane region" description="Helical" evidence="8">
    <location>
        <begin position="329"/>
        <end position="352"/>
    </location>
</feature>
<proteinExistence type="inferred from homology"/>
<gene>
    <name evidence="10" type="ORF">N825_17565</name>
</gene>
<dbReference type="FunFam" id="1.20.1720.10:FF:000005">
    <property type="entry name" value="Bcr/CflA family efflux transporter"/>
    <property type="match status" value="1"/>
</dbReference>
<dbReference type="GO" id="GO:0042910">
    <property type="term" value="F:xenobiotic transmembrane transporter activity"/>
    <property type="evidence" value="ECO:0007669"/>
    <property type="project" value="InterPro"/>
</dbReference>
<feature type="transmembrane region" description="Helical" evidence="8">
    <location>
        <begin position="297"/>
        <end position="317"/>
    </location>
</feature>
<dbReference type="PRINTS" id="PR01036">
    <property type="entry name" value="TCRTETB"/>
</dbReference>
<dbReference type="EMBL" id="AVFL01000026">
    <property type="protein sequence ID" value="EWY37418.1"/>
    <property type="molecule type" value="Genomic_DNA"/>
</dbReference>
<evidence type="ECO:0000256" key="5">
    <source>
        <dbReference type="ARBA" id="ARBA00022692"/>
    </source>
</evidence>
<comment type="caution">
    <text evidence="8">Lacks conserved residue(s) required for the propagation of feature annotation.</text>
</comment>
<feature type="transmembrane region" description="Helical" evidence="8">
    <location>
        <begin position="125"/>
        <end position="147"/>
    </location>
</feature>
<feature type="transmembrane region" description="Helical" evidence="8">
    <location>
        <begin position="271"/>
        <end position="291"/>
    </location>
</feature>
<evidence type="ECO:0000256" key="7">
    <source>
        <dbReference type="ARBA" id="ARBA00023136"/>
    </source>
</evidence>
<comment type="caution">
    <text evidence="10">The sequence shown here is derived from an EMBL/GenBank/DDBJ whole genome shotgun (WGS) entry which is preliminary data.</text>
</comment>
<keyword evidence="7 8" id="KW-0472">Membrane</keyword>
<dbReference type="InterPro" id="IPR011701">
    <property type="entry name" value="MFS"/>
</dbReference>
<feature type="transmembrane region" description="Helical" evidence="8">
    <location>
        <begin position="240"/>
        <end position="259"/>
    </location>
</feature>
<dbReference type="GO" id="GO:0005886">
    <property type="term" value="C:plasma membrane"/>
    <property type="evidence" value="ECO:0007669"/>
    <property type="project" value="UniProtKB-SubCell"/>
</dbReference>
<feature type="transmembrane region" description="Helical" evidence="8">
    <location>
        <begin position="39"/>
        <end position="55"/>
    </location>
</feature>
<dbReference type="Pfam" id="PF07690">
    <property type="entry name" value="MFS_1"/>
    <property type="match status" value="1"/>
</dbReference>
<dbReference type="Proteomes" id="UP000019486">
    <property type="component" value="Unassembled WGS sequence"/>
</dbReference>
<name>W9H0Y9_9PROT</name>
<dbReference type="Gene3D" id="1.20.1720.10">
    <property type="entry name" value="Multidrug resistance protein D"/>
    <property type="match status" value="1"/>
</dbReference>
<feature type="domain" description="Major facilitator superfamily (MFS) profile" evidence="9">
    <location>
        <begin position="1"/>
        <end position="382"/>
    </location>
</feature>
<accession>W9H0Y9</accession>
<dbReference type="CDD" id="cd17320">
    <property type="entry name" value="MFS_MdfA_MDR_like"/>
    <property type="match status" value="1"/>
</dbReference>
<dbReference type="SUPFAM" id="SSF103473">
    <property type="entry name" value="MFS general substrate transporter"/>
    <property type="match status" value="1"/>
</dbReference>
<evidence type="ECO:0000256" key="4">
    <source>
        <dbReference type="ARBA" id="ARBA00022475"/>
    </source>
</evidence>
<dbReference type="InterPro" id="IPR004812">
    <property type="entry name" value="Efflux_drug-R_Bcr/CmlA"/>
</dbReference>
<dbReference type="STRING" id="1385369.N825_17565"/>
<reference evidence="10 11" key="1">
    <citation type="submission" date="2013-08" db="EMBL/GenBank/DDBJ databases">
        <title>The genome sequence of Skermanella stibiiresistens.</title>
        <authorList>
            <person name="Zhu W."/>
            <person name="Wang G."/>
        </authorList>
    </citation>
    <scope>NUCLEOTIDE SEQUENCE [LARGE SCALE GENOMIC DNA]</scope>
    <source>
        <strain evidence="10 11">SB22</strain>
    </source>
</reference>
<dbReference type="GO" id="GO:1990961">
    <property type="term" value="P:xenobiotic detoxification by transmembrane export across the plasma membrane"/>
    <property type="evidence" value="ECO:0007669"/>
    <property type="project" value="InterPro"/>
</dbReference>
<dbReference type="GO" id="GO:0015385">
    <property type="term" value="F:sodium:proton antiporter activity"/>
    <property type="evidence" value="ECO:0007669"/>
    <property type="project" value="TreeGrafter"/>
</dbReference>
<dbReference type="InterPro" id="IPR020846">
    <property type="entry name" value="MFS_dom"/>
</dbReference>
<evidence type="ECO:0000313" key="10">
    <source>
        <dbReference type="EMBL" id="EWY37418.1"/>
    </source>
</evidence>
<dbReference type="NCBIfam" id="TIGR00710">
    <property type="entry name" value="efflux_Bcr_CflA"/>
    <property type="match status" value="1"/>
</dbReference>
<keyword evidence="4" id="KW-1003">Cell membrane</keyword>
<dbReference type="PANTHER" id="PTHR23502:SF132">
    <property type="entry name" value="POLYAMINE TRANSPORTER 2-RELATED"/>
    <property type="match status" value="1"/>
</dbReference>
<keyword evidence="3 8" id="KW-0813">Transport</keyword>
<evidence type="ECO:0000256" key="2">
    <source>
        <dbReference type="ARBA" id="ARBA00006236"/>
    </source>
</evidence>
<dbReference type="PROSITE" id="PS50850">
    <property type="entry name" value="MFS"/>
    <property type="match status" value="1"/>
</dbReference>
<feature type="transmembrane region" description="Helical" evidence="8">
    <location>
        <begin position="205"/>
        <end position="234"/>
    </location>
</feature>
<evidence type="ECO:0000256" key="6">
    <source>
        <dbReference type="ARBA" id="ARBA00022989"/>
    </source>
</evidence>
<organism evidence="10 11">
    <name type="scientific">Skermanella stibiiresistens SB22</name>
    <dbReference type="NCBI Taxonomy" id="1385369"/>
    <lineage>
        <taxon>Bacteria</taxon>
        <taxon>Pseudomonadati</taxon>
        <taxon>Pseudomonadota</taxon>
        <taxon>Alphaproteobacteria</taxon>
        <taxon>Rhodospirillales</taxon>
        <taxon>Azospirillaceae</taxon>
        <taxon>Skermanella</taxon>
    </lineage>
</organism>